<dbReference type="InterPro" id="IPR025194">
    <property type="entry name" value="RodZ-like_C"/>
</dbReference>
<keyword evidence="5" id="KW-1185">Reference proteome</keyword>
<dbReference type="RefSeq" id="WP_058641284.1">
    <property type="nucleotide sequence ID" value="NZ_LDSL01000047.1"/>
</dbReference>
<organism evidence="4 5">
    <name type="scientific">Pseudacidovorax intermedius</name>
    <dbReference type="NCBI Taxonomy" id="433924"/>
    <lineage>
        <taxon>Bacteria</taxon>
        <taxon>Pseudomonadati</taxon>
        <taxon>Pseudomonadota</taxon>
        <taxon>Betaproteobacteria</taxon>
        <taxon>Burkholderiales</taxon>
        <taxon>Comamonadaceae</taxon>
        <taxon>Pseudacidovorax</taxon>
    </lineage>
</organism>
<name>A0A147H1S0_9BURK</name>
<evidence type="ECO:0000313" key="5">
    <source>
        <dbReference type="Proteomes" id="UP000072741"/>
    </source>
</evidence>
<dbReference type="OrthoDB" id="5293433at2"/>
<proteinExistence type="predicted"/>
<feature type="domain" description="Cytoskeleton protein RodZ-like C-terminal" evidence="3">
    <location>
        <begin position="230"/>
        <end position="302"/>
    </location>
</feature>
<dbReference type="Proteomes" id="UP000072741">
    <property type="component" value="Unassembled WGS sequence"/>
</dbReference>
<dbReference type="InterPro" id="IPR050400">
    <property type="entry name" value="Bact_Cytoskel_RodZ"/>
</dbReference>
<gene>
    <name evidence="4" type="ORF">NS331_07025</name>
</gene>
<sequence length="308" mass="30750">MTDQASDPVQGGPGQPVARPTAGQMLREAREVHDLPLEVVAAALKVPPHKLAALEADDLQALPDPVFARALAASVCRALRVDPAPVLARLPGAPRTTLAETDRAVGGAIKSTTHRGGSMGRAAPGLSRPLIAMVVVLLAAAALLFWVPQSAIDKVTAALAPQGGRSPSAQVDQAGGVPAEAVAPVAAEPSAAAPLPAATASQPVATPAEAPAAVAAAPAPPVAAAADPLQITAKAEAWVSVSEAGGKVLQQRTLAPGESMSLTGKLPLSVVIGRASAVDVVVHGKPFDLTPIARTGGVARFEVKAEAP</sequence>
<feature type="region of interest" description="Disordered" evidence="1">
    <location>
        <begin position="1"/>
        <end position="20"/>
    </location>
</feature>
<evidence type="ECO:0000259" key="3">
    <source>
        <dbReference type="Pfam" id="PF13464"/>
    </source>
</evidence>
<dbReference type="Pfam" id="PF13413">
    <property type="entry name" value="HTH_25"/>
    <property type="match status" value="1"/>
</dbReference>
<dbReference type="InterPro" id="IPR010982">
    <property type="entry name" value="Lambda_DNA-bd_dom_sf"/>
</dbReference>
<evidence type="ECO:0000313" key="4">
    <source>
        <dbReference type="EMBL" id="KTT23751.1"/>
    </source>
</evidence>
<protein>
    <recommendedName>
        <fullName evidence="3">Cytoskeleton protein RodZ-like C-terminal domain-containing protein</fullName>
    </recommendedName>
</protein>
<feature type="transmembrane region" description="Helical" evidence="2">
    <location>
        <begin position="129"/>
        <end position="147"/>
    </location>
</feature>
<keyword evidence="2" id="KW-0812">Transmembrane</keyword>
<dbReference type="PANTHER" id="PTHR34475">
    <property type="match status" value="1"/>
</dbReference>
<dbReference type="AlphaFoldDB" id="A0A147H1S0"/>
<keyword evidence="2" id="KW-0472">Membrane</keyword>
<accession>A0A147H1S0</accession>
<dbReference type="Pfam" id="PF13464">
    <property type="entry name" value="RodZ_C"/>
    <property type="match status" value="1"/>
</dbReference>
<dbReference type="Gene3D" id="1.10.260.40">
    <property type="entry name" value="lambda repressor-like DNA-binding domains"/>
    <property type="match status" value="1"/>
</dbReference>
<evidence type="ECO:0000256" key="1">
    <source>
        <dbReference type="SAM" id="MobiDB-lite"/>
    </source>
</evidence>
<dbReference type="EMBL" id="LDSL01000047">
    <property type="protein sequence ID" value="KTT23751.1"/>
    <property type="molecule type" value="Genomic_DNA"/>
</dbReference>
<dbReference type="GO" id="GO:0003677">
    <property type="term" value="F:DNA binding"/>
    <property type="evidence" value="ECO:0007669"/>
    <property type="project" value="InterPro"/>
</dbReference>
<reference evidence="4 5" key="1">
    <citation type="journal article" date="2016" name="Front. Microbiol.">
        <title>Genomic Resource of Rice Seed Associated Bacteria.</title>
        <authorList>
            <person name="Midha S."/>
            <person name="Bansal K."/>
            <person name="Sharma S."/>
            <person name="Kumar N."/>
            <person name="Patil P.P."/>
            <person name="Chaudhry V."/>
            <person name="Patil P.B."/>
        </authorList>
    </citation>
    <scope>NUCLEOTIDE SEQUENCE [LARGE SCALE GENOMIC DNA]</scope>
    <source>
        <strain evidence="4 5">NS331</strain>
    </source>
</reference>
<dbReference type="PANTHER" id="PTHR34475:SF1">
    <property type="entry name" value="CYTOSKELETON PROTEIN RODZ"/>
    <property type="match status" value="1"/>
</dbReference>
<comment type="caution">
    <text evidence="4">The sequence shown here is derived from an EMBL/GenBank/DDBJ whole genome shotgun (WGS) entry which is preliminary data.</text>
</comment>
<evidence type="ECO:0000256" key="2">
    <source>
        <dbReference type="SAM" id="Phobius"/>
    </source>
</evidence>
<keyword evidence="2" id="KW-1133">Transmembrane helix</keyword>